<dbReference type="RefSeq" id="WP_142537021.1">
    <property type="nucleotide sequence ID" value="NZ_BMIE01000002.1"/>
</dbReference>
<keyword evidence="6 11" id="KW-1133">Transmembrane helix</keyword>
<comment type="caution">
    <text evidence="14">The sequence shown here is derived from an EMBL/GenBank/DDBJ whole genome shotgun (WGS) entry which is preliminary data.</text>
</comment>
<dbReference type="SMART" id="SM00283">
    <property type="entry name" value="MA"/>
    <property type="match status" value="1"/>
</dbReference>
<dbReference type="InterPro" id="IPR029151">
    <property type="entry name" value="Sensor-like_sf"/>
</dbReference>
<proteinExistence type="inferred from homology"/>
<dbReference type="AlphaFoldDB" id="A0A544TH61"/>
<dbReference type="InterPro" id="IPR003660">
    <property type="entry name" value="HAMP_dom"/>
</dbReference>
<keyword evidence="15" id="KW-1185">Reference proteome</keyword>
<feature type="transmembrane region" description="Helical" evidence="11">
    <location>
        <begin position="290"/>
        <end position="314"/>
    </location>
</feature>
<keyword evidence="4" id="KW-0145">Chemotaxis</keyword>
<dbReference type="Proteomes" id="UP000317316">
    <property type="component" value="Unassembled WGS sequence"/>
</dbReference>
<evidence type="ECO:0000256" key="2">
    <source>
        <dbReference type="ARBA" id="ARBA00022475"/>
    </source>
</evidence>
<dbReference type="PANTHER" id="PTHR32089">
    <property type="entry name" value="METHYL-ACCEPTING CHEMOTAXIS PROTEIN MCPB"/>
    <property type="match status" value="1"/>
</dbReference>
<dbReference type="Gene3D" id="1.10.8.500">
    <property type="entry name" value="HAMP domain in histidine kinase"/>
    <property type="match status" value="1"/>
</dbReference>
<dbReference type="CDD" id="cd06225">
    <property type="entry name" value="HAMP"/>
    <property type="match status" value="1"/>
</dbReference>
<gene>
    <name evidence="14" type="ORF">FG382_01050</name>
</gene>
<evidence type="ECO:0000313" key="15">
    <source>
        <dbReference type="Proteomes" id="UP000317316"/>
    </source>
</evidence>
<evidence type="ECO:0000256" key="10">
    <source>
        <dbReference type="PROSITE-ProRule" id="PRU00284"/>
    </source>
</evidence>
<evidence type="ECO:0000259" key="12">
    <source>
        <dbReference type="PROSITE" id="PS50111"/>
    </source>
</evidence>
<evidence type="ECO:0000256" key="11">
    <source>
        <dbReference type="SAM" id="Phobius"/>
    </source>
</evidence>
<dbReference type="PROSITE" id="PS50885">
    <property type="entry name" value="HAMP"/>
    <property type="match status" value="1"/>
</dbReference>
<dbReference type="GO" id="GO:0007165">
    <property type="term" value="P:signal transduction"/>
    <property type="evidence" value="ECO:0007669"/>
    <property type="project" value="UniProtKB-KW"/>
</dbReference>
<dbReference type="SUPFAM" id="SSF103190">
    <property type="entry name" value="Sensory domain-like"/>
    <property type="match status" value="1"/>
</dbReference>
<dbReference type="CDD" id="cd12913">
    <property type="entry name" value="PDC1_MCP_like"/>
    <property type="match status" value="1"/>
</dbReference>
<sequence>MKKSIKWKIIGTVAALIAVGLIILNLMSTYTVNKKTEESLIEQSQVLVSEMSLSISNYLSAYEKGLMQLSSTREAIDYGDKTSTPDQAIASQLKTEIDVKFKEFSSLFDATSSVYYALPNKQLEIFPEVDLGSDFDPTSRDWYKSAFTETNRVHWSKPYVDSATGEYAITGSKAVLANGKVIGVVGMDILLAQLTDTVSSNELSFNGYPVIVENDGTAIVHPTMFGEDLTNYAYVTEMLTSGNENGIVHDKAEGVSYITVYSTIPGLDWKLGVVYDEKNIQKTASDIRNIIIVISFILLFVLCIVLFITISRIVKPIDELKKLMDSVAAGDLTAHATVNSKDEIGQLANNFNKMTESMHNIIEVVKHSATNVQANSESLSAVAEETNASAEQVAIAVTEIAEGASKSAEDAEEVTNSSAHLSEQINLINAKSIAMTDIATKANEMNTNGQSQMCELKSSFHNWESNLKSMSDVVGTLESKVKAIGGVMETIMEISAQTNLLALNASIEAARAGEHGKGFAVVAEEVRKLAEQSARATDEVKKTITELQQESLLVSKQMNETRETFRVQGTVVKDTQVTFEEISALMANMQTSIDEVSEEIEQVSKYKEQVVETIQMMAATSQQTAAACEEVSASSDEQLRAIQSVAESSETLTELSEKLTEAVNRFKV</sequence>
<keyword evidence="7 11" id="KW-0472">Membrane</keyword>
<evidence type="ECO:0000256" key="5">
    <source>
        <dbReference type="ARBA" id="ARBA00022692"/>
    </source>
</evidence>
<dbReference type="SUPFAM" id="SSF58104">
    <property type="entry name" value="Methyl-accepting chemotaxis protein (MCP) signaling domain"/>
    <property type="match status" value="1"/>
</dbReference>
<dbReference type="Gene3D" id="1.10.287.950">
    <property type="entry name" value="Methyl-accepting chemotaxis protein"/>
    <property type="match status" value="1"/>
</dbReference>
<dbReference type="Pfam" id="PF00015">
    <property type="entry name" value="MCPsignal"/>
    <property type="match status" value="1"/>
</dbReference>
<dbReference type="EMBL" id="VDGH01000001">
    <property type="protein sequence ID" value="TQR16777.1"/>
    <property type="molecule type" value="Genomic_DNA"/>
</dbReference>
<dbReference type="Gene3D" id="3.30.450.20">
    <property type="entry name" value="PAS domain"/>
    <property type="match status" value="2"/>
</dbReference>
<evidence type="ECO:0000256" key="3">
    <source>
        <dbReference type="ARBA" id="ARBA00022481"/>
    </source>
</evidence>
<evidence type="ECO:0000256" key="8">
    <source>
        <dbReference type="ARBA" id="ARBA00023224"/>
    </source>
</evidence>
<protein>
    <submittedName>
        <fullName evidence="14">Methyl-accepting chemotaxis protein</fullName>
    </submittedName>
</protein>
<evidence type="ECO:0000259" key="13">
    <source>
        <dbReference type="PROSITE" id="PS50885"/>
    </source>
</evidence>
<evidence type="ECO:0000256" key="6">
    <source>
        <dbReference type="ARBA" id="ARBA00022989"/>
    </source>
</evidence>
<dbReference type="OrthoDB" id="9760371at2"/>
<feature type="transmembrane region" description="Helical" evidence="11">
    <location>
        <begin position="7"/>
        <end position="27"/>
    </location>
</feature>
<evidence type="ECO:0000256" key="9">
    <source>
        <dbReference type="ARBA" id="ARBA00029447"/>
    </source>
</evidence>
<dbReference type="InterPro" id="IPR033479">
    <property type="entry name" value="dCache_1"/>
</dbReference>
<dbReference type="SMART" id="SM00304">
    <property type="entry name" value="HAMP"/>
    <property type="match status" value="1"/>
</dbReference>
<organism evidence="14 15">
    <name type="scientific">Psychrobacillus lasiicapitis</name>
    <dbReference type="NCBI Taxonomy" id="1636719"/>
    <lineage>
        <taxon>Bacteria</taxon>
        <taxon>Bacillati</taxon>
        <taxon>Bacillota</taxon>
        <taxon>Bacilli</taxon>
        <taxon>Bacillales</taxon>
        <taxon>Bacillaceae</taxon>
        <taxon>Psychrobacillus</taxon>
    </lineage>
</organism>
<evidence type="ECO:0000256" key="4">
    <source>
        <dbReference type="ARBA" id="ARBA00022500"/>
    </source>
</evidence>
<dbReference type="GO" id="GO:0005886">
    <property type="term" value="C:plasma membrane"/>
    <property type="evidence" value="ECO:0007669"/>
    <property type="project" value="UniProtKB-SubCell"/>
</dbReference>
<evidence type="ECO:0000256" key="1">
    <source>
        <dbReference type="ARBA" id="ARBA00004651"/>
    </source>
</evidence>
<feature type="domain" description="HAMP" evidence="13">
    <location>
        <begin position="311"/>
        <end position="363"/>
    </location>
</feature>
<dbReference type="Pfam" id="PF02743">
    <property type="entry name" value="dCache_1"/>
    <property type="match status" value="1"/>
</dbReference>
<comment type="subcellular location">
    <subcellularLocation>
        <location evidence="1">Cell membrane</location>
        <topology evidence="1">Multi-pass membrane protein</topology>
    </subcellularLocation>
</comment>
<dbReference type="CDD" id="cd12912">
    <property type="entry name" value="PDC2_MCP_like"/>
    <property type="match status" value="1"/>
</dbReference>
<evidence type="ECO:0000313" key="14">
    <source>
        <dbReference type="EMBL" id="TQR16777.1"/>
    </source>
</evidence>
<dbReference type="InterPro" id="IPR004089">
    <property type="entry name" value="MCPsignal_dom"/>
</dbReference>
<keyword evidence="5 11" id="KW-0812">Transmembrane</keyword>
<keyword evidence="8 10" id="KW-0807">Transducer</keyword>
<keyword evidence="2" id="KW-1003">Cell membrane</keyword>
<dbReference type="GO" id="GO:0006935">
    <property type="term" value="P:chemotaxis"/>
    <property type="evidence" value="ECO:0007669"/>
    <property type="project" value="UniProtKB-KW"/>
</dbReference>
<dbReference type="PANTHER" id="PTHR32089:SF114">
    <property type="entry name" value="METHYL-ACCEPTING CHEMOTAXIS PROTEIN MCPB"/>
    <property type="match status" value="1"/>
</dbReference>
<comment type="similarity">
    <text evidence="9">Belongs to the methyl-accepting chemotaxis (MCP) protein family.</text>
</comment>
<name>A0A544TH61_9BACI</name>
<dbReference type="Pfam" id="PF00672">
    <property type="entry name" value="HAMP"/>
    <property type="match status" value="1"/>
</dbReference>
<reference evidence="14 15" key="1">
    <citation type="submission" date="2019-05" db="EMBL/GenBank/DDBJ databases">
        <title>Psychrobacillus vulpis sp. nov., a new species isolated from feces of a red fox that inhabits in The Tablas de Daimiel Natural Park, Albacete, Spain.</title>
        <authorList>
            <person name="Rodriguez M."/>
            <person name="Reina J.C."/>
            <person name="Bejar V."/>
            <person name="Llamas I."/>
        </authorList>
    </citation>
    <scope>NUCLEOTIDE SEQUENCE [LARGE SCALE GENOMIC DNA]</scope>
    <source>
        <strain evidence="14 15">NEAU-3TGS17</strain>
    </source>
</reference>
<evidence type="ECO:0000256" key="7">
    <source>
        <dbReference type="ARBA" id="ARBA00023136"/>
    </source>
</evidence>
<dbReference type="PROSITE" id="PS50111">
    <property type="entry name" value="CHEMOTAXIS_TRANSDUC_2"/>
    <property type="match status" value="1"/>
</dbReference>
<keyword evidence="3" id="KW-0488">Methylation</keyword>
<accession>A0A544TH61</accession>
<feature type="domain" description="Methyl-accepting transducer" evidence="12">
    <location>
        <begin position="382"/>
        <end position="632"/>
    </location>
</feature>